<gene>
    <name evidence="2" type="ORF">L2Y54_02295</name>
</gene>
<dbReference type="Proteomes" id="UP001054801">
    <property type="component" value="Chromosome"/>
</dbReference>
<dbReference type="RefSeq" id="WP_236499596.1">
    <property type="nucleotide sequence ID" value="NZ_CP091244.1"/>
</dbReference>
<protein>
    <submittedName>
        <fullName evidence="2">DUF6164 family protein</fullName>
    </submittedName>
</protein>
<proteinExistence type="predicted"/>
<keyword evidence="1" id="KW-1133">Transmembrane helix</keyword>
<dbReference type="EMBL" id="CP091244">
    <property type="protein sequence ID" value="UJS24885.1"/>
    <property type="molecule type" value="Genomic_DNA"/>
</dbReference>
<reference evidence="2" key="1">
    <citation type="journal article" date="2022" name="Microorganisms">
        <title>Two New Species of Filamentous Sulfur Bacteria of the Genus Thiothrix, Thiothrix winogradskyi sp. nov. and 'Candidatus Thiothrix sulfatifontis' sp. nov.</title>
        <authorList>
            <person name="Ravin N.V."/>
            <person name="Rossetti S."/>
            <person name="Beletsky A.V."/>
            <person name="Kadnikov V.V."/>
            <person name="Rudenko T.S."/>
            <person name="Smolyakov D.D."/>
            <person name="Moskvitina M.I."/>
            <person name="Gureeva M.V."/>
            <person name="Mardanov A.V."/>
            <person name="Grabovich M.Y."/>
        </authorList>
    </citation>
    <scope>NUCLEOTIDE SEQUENCE</scope>
    <source>
        <strain evidence="2">CT3</strain>
    </source>
</reference>
<organism evidence="2 3">
    <name type="scientific">Thiothrix winogradskyi</name>
    <dbReference type="NCBI Taxonomy" id="96472"/>
    <lineage>
        <taxon>Bacteria</taxon>
        <taxon>Pseudomonadati</taxon>
        <taxon>Pseudomonadota</taxon>
        <taxon>Gammaproteobacteria</taxon>
        <taxon>Thiotrichales</taxon>
        <taxon>Thiotrichaceae</taxon>
        <taxon>Thiothrix</taxon>
    </lineage>
</organism>
<feature type="transmembrane region" description="Helical" evidence="1">
    <location>
        <begin position="94"/>
        <end position="117"/>
    </location>
</feature>
<evidence type="ECO:0000313" key="2">
    <source>
        <dbReference type="EMBL" id="UJS24885.1"/>
    </source>
</evidence>
<name>A0ABY3T281_9GAMM</name>
<keyword evidence="1" id="KW-0812">Transmembrane</keyword>
<evidence type="ECO:0000313" key="3">
    <source>
        <dbReference type="Proteomes" id="UP001054801"/>
    </source>
</evidence>
<keyword evidence="3" id="KW-1185">Reference proteome</keyword>
<dbReference type="Pfam" id="PF19661">
    <property type="entry name" value="DUF6164"/>
    <property type="match status" value="1"/>
</dbReference>
<dbReference type="InterPro" id="IPR046162">
    <property type="entry name" value="DUF6164"/>
</dbReference>
<keyword evidence="1" id="KW-0472">Membrane</keyword>
<sequence length="121" mass="14115">MAVKLMSFRDVTDEEAEEICALLHTHRFEYYETPSGNWGISAPILWLYESDDLPAAQQLLAKYQQERSQRIQAEYELRQQRGEQRQFLDEIREYPVRVVALLSLAAVVAYFSIAPFLEMSP</sequence>
<accession>A0ABY3T281</accession>
<evidence type="ECO:0000256" key="1">
    <source>
        <dbReference type="SAM" id="Phobius"/>
    </source>
</evidence>